<sequence>MSFRQPSAAFFSVVAGSYVGLLTLGGTGLVLGSGYVTAWSVVAGGCTGLLVALRTYLSTAPATSLVRTRLYLFPIIAVFVPVLAVLLFQLTATRGYETWLRAWLGEYLVFALAGAVFYFVTVNRHAASLRERESVLAEWTSHPDTRYRRLIRGLGFALGCVCLVGGLLLTVSIPLVLNPLPAFGGAMIGQAIGGGRQRTYTLFESGLCVRRAKTFNYQFVPRTQLQSVDLTDGRLEIRRGLPWPLPIRCATKPMTQPRRVADAIERVLESE</sequence>
<dbReference type="AlphaFoldDB" id="A0A4P8WF73"/>
<feature type="transmembrane region" description="Helical" evidence="1">
    <location>
        <begin position="37"/>
        <end position="57"/>
    </location>
</feature>
<proteinExistence type="predicted"/>
<keyword evidence="1" id="KW-1133">Transmembrane helix</keyword>
<feature type="transmembrane region" description="Helical" evidence="1">
    <location>
        <begin position="7"/>
        <end position="31"/>
    </location>
</feature>
<feature type="transmembrane region" description="Helical" evidence="1">
    <location>
        <begin position="154"/>
        <end position="177"/>
    </location>
</feature>
<evidence type="ECO:0000313" key="2">
    <source>
        <dbReference type="EMBL" id="QCS41899.1"/>
    </source>
</evidence>
<feature type="transmembrane region" description="Helical" evidence="1">
    <location>
        <begin position="69"/>
        <end position="90"/>
    </location>
</feature>
<gene>
    <name evidence="2" type="ORF">FEJ81_05830</name>
</gene>
<accession>A0A4P8WF73</accession>
<dbReference type="EMBL" id="CP040330">
    <property type="protein sequence ID" value="QCS41899.1"/>
    <property type="molecule type" value="Genomic_DNA"/>
</dbReference>
<evidence type="ECO:0000313" key="3">
    <source>
        <dbReference type="Proteomes" id="UP000302218"/>
    </source>
</evidence>
<dbReference type="Proteomes" id="UP000302218">
    <property type="component" value="Chromosome"/>
</dbReference>
<organism evidence="2 3">
    <name type="scientific">Natrinema versiforme</name>
    <dbReference type="NCBI Taxonomy" id="88724"/>
    <lineage>
        <taxon>Archaea</taxon>
        <taxon>Methanobacteriati</taxon>
        <taxon>Methanobacteriota</taxon>
        <taxon>Stenosarchaea group</taxon>
        <taxon>Halobacteria</taxon>
        <taxon>Halobacteriales</taxon>
        <taxon>Natrialbaceae</taxon>
        <taxon>Natrinema</taxon>
    </lineage>
</organism>
<dbReference type="OrthoDB" id="177918at2157"/>
<reference evidence="3" key="1">
    <citation type="submission" date="2019-05" db="EMBL/GenBank/DDBJ databases">
        <title>Genome sequence and methylation pattern of the halophilic Archaeon Natrinema versiforme BOL5-4.</title>
        <authorList>
            <person name="DasSarma P."/>
            <person name="Anton B.P."/>
            <person name="DasSarma S.L."/>
            <person name="Martinez F.L."/>
            <person name="Guzman D."/>
            <person name="Roberts R.J."/>
            <person name="DasSarma S."/>
        </authorList>
    </citation>
    <scope>NUCLEOTIDE SEQUENCE [LARGE SCALE GENOMIC DNA]</scope>
    <source>
        <strain evidence="3">BOL5-4</strain>
    </source>
</reference>
<keyword evidence="1" id="KW-0472">Membrane</keyword>
<feature type="transmembrane region" description="Helical" evidence="1">
    <location>
        <begin position="102"/>
        <end position="122"/>
    </location>
</feature>
<keyword evidence="1" id="KW-0812">Transmembrane</keyword>
<evidence type="ECO:0008006" key="4">
    <source>
        <dbReference type="Google" id="ProtNLM"/>
    </source>
</evidence>
<evidence type="ECO:0000256" key="1">
    <source>
        <dbReference type="SAM" id="Phobius"/>
    </source>
</evidence>
<dbReference type="KEGG" id="nvr:FEJ81_05830"/>
<name>A0A4P8WF73_9EURY</name>
<protein>
    <recommendedName>
        <fullName evidence="4">PH domain-containing protein</fullName>
    </recommendedName>
</protein>